<evidence type="ECO:0000256" key="3">
    <source>
        <dbReference type="ARBA" id="ARBA00007147"/>
    </source>
</evidence>
<protein>
    <submittedName>
        <fullName evidence="7">Integrator complex subunit 8</fullName>
    </submittedName>
</protein>
<gene>
    <name evidence="7" type="ORF">llap_22262</name>
</gene>
<name>A0A2I0T0Y6_LIMLA</name>
<reference evidence="8" key="2">
    <citation type="submission" date="2017-12" db="EMBL/GenBank/DDBJ databases">
        <title>Genome sequence of the Bar-tailed Godwit (Limosa lapponica baueri).</title>
        <authorList>
            <person name="Lima N.C.B."/>
            <person name="Parody-Merino A.M."/>
            <person name="Battley P.F."/>
            <person name="Fidler A.E."/>
            <person name="Prosdocimi F."/>
        </authorList>
    </citation>
    <scope>NUCLEOTIDE SEQUENCE [LARGE SCALE GENOMIC DNA]</scope>
</reference>
<evidence type="ECO:0000256" key="5">
    <source>
        <dbReference type="ARBA" id="ARBA00023242"/>
    </source>
</evidence>
<evidence type="ECO:0000313" key="8">
    <source>
        <dbReference type="Proteomes" id="UP000233556"/>
    </source>
</evidence>
<feature type="domain" description="INTS8 TPR repeats" evidence="6">
    <location>
        <begin position="29"/>
        <end position="65"/>
    </location>
</feature>
<keyword evidence="4" id="KW-0158">Chromosome</keyword>
<dbReference type="OrthoDB" id="64340at2759"/>
<evidence type="ECO:0000256" key="1">
    <source>
        <dbReference type="ARBA" id="ARBA00004123"/>
    </source>
</evidence>
<organism evidence="7 8">
    <name type="scientific">Limosa lapponica baueri</name>
    <dbReference type="NCBI Taxonomy" id="1758121"/>
    <lineage>
        <taxon>Eukaryota</taxon>
        <taxon>Metazoa</taxon>
        <taxon>Chordata</taxon>
        <taxon>Craniata</taxon>
        <taxon>Vertebrata</taxon>
        <taxon>Euteleostomi</taxon>
        <taxon>Archelosauria</taxon>
        <taxon>Archosauria</taxon>
        <taxon>Dinosauria</taxon>
        <taxon>Saurischia</taxon>
        <taxon>Theropoda</taxon>
        <taxon>Coelurosauria</taxon>
        <taxon>Aves</taxon>
        <taxon>Neognathae</taxon>
        <taxon>Neoaves</taxon>
        <taxon>Charadriiformes</taxon>
        <taxon>Scolopacidae</taxon>
        <taxon>Limosa</taxon>
    </lineage>
</organism>
<proteinExistence type="inferred from homology"/>
<dbReference type="PANTHER" id="PTHR13350">
    <property type="entry name" value="INTEGRATOR COMPLEX SUBUNIT 8"/>
    <property type="match status" value="1"/>
</dbReference>
<dbReference type="GO" id="GO:0032039">
    <property type="term" value="C:integrator complex"/>
    <property type="evidence" value="ECO:0007669"/>
    <property type="project" value="TreeGrafter"/>
</dbReference>
<dbReference type="GO" id="GO:0005694">
    <property type="term" value="C:chromosome"/>
    <property type="evidence" value="ECO:0007669"/>
    <property type="project" value="UniProtKB-SubCell"/>
</dbReference>
<comment type="subcellular location">
    <subcellularLocation>
        <location evidence="2">Chromosome</location>
    </subcellularLocation>
    <subcellularLocation>
        <location evidence="1">Nucleus</location>
    </subcellularLocation>
</comment>
<dbReference type="Pfam" id="PF25756">
    <property type="entry name" value="TPR_INTS8"/>
    <property type="match status" value="1"/>
</dbReference>
<dbReference type="InterPro" id="IPR038751">
    <property type="entry name" value="INTS8"/>
</dbReference>
<dbReference type="GO" id="GO:0034472">
    <property type="term" value="P:snRNA 3'-end processing"/>
    <property type="evidence" value="ECO:0007669"/>
    <property type="project" value="InterPro"/>
</dbReference>
<dbReference type="AlphaFoldDB" id="A0A2I0T0Y6"/>
<dbReference type="InterPro" id="IPR057980">
    <property type="entry name" value="TPR_INTS8"/>
</dbReference>
<evidence type="ECO:0000256" key="2">
    <source>
        <dbReference type="ARBA" id="ARBA00004286"/>
    </source>
</evidence>
<sequence length="69" mass="7921">MNFQKIARQVWYYLVYLLGKDMAIAVLKATNQYSAALHYYLQAGAVCSDFFNKMVPPDVYTDQVSYNGI</sequence>
<comment type="similarity">
    <text evidence="3">Belongs to the Integrator subunit 8 family.</text>
</comment>
<keyword evidence="8" id="KW-1185">Reference proteome</keyword>
<evidence type="ECO:0000313" key="7">
    <source>
        <dbReference type="EMBL" id="PKU27434.1"/>
    </source>
</evidence>
<evidence type="ECO:0000259" key="6">
    <source>
        <dbReference type="Pfam" id="PF25756"/>
    </source>
</evidence>
<dbReference type="PANTHER" id="PTHR13350:SF1">
    <property type="entry name" value="INTEGRATOR COMPLEX SUBUNIT 8"/>
    <property type="match status" value="1"/>
</dbReference>
<evidence type="ECO:0000256" key="4">
    <source>
        <dbReference type="ARBA" id="ARBA00022454"/>
    </source>
</evidence>
<reference evidence="8" key="1">
    <citation type="submission" date="2017-11" db="EMBL/GenBank/DDBJ databases">
        <authorList>
            <person name="Lima N.C."/>
            <person name="Parody-Merino A.M."/>
            <person name="Battley P.F."/>
            <person name="Fidler A.E."/>
            <person name="Prosdocimi F."/>
        </authorList>
    </citation>
    <scope>NUCLEOTIDE SEQUENCE [LARGE SCALE GENOMIC DNA]</scope>
</reference>
<keyword evidence="5" id="KW-0539">Nucleus</keyword>
<accession>A0A2I0T0Y6</accession>
<dbReference type="EMBL" id="KZ527385">
    <property type="protein sequence ID" value="PKU27434.1"/>
    <property type="molecule type" value="Genomic_DNA"/>
</dbReference>
<dbReference type="Proteomes" id="UP000233556">
    <property type="component" value="Unassembled WGS sequence"/>
</dbReference>